<sequence>MVYGGVTMNNTLCLGMFLAFIHTRNLGLLVSGAHNSARLCHQGALHKWPGYHLGVATLVVLQVYSDAEQR</sequence>
<proteinExistence type="predicted"/>
<dbReference type="Proteomes" id="UP000729402">
    <property type="component" value="Unassembled WGS sequence"/>
</dbReference>
<dbReference type="AlphaFoldDB" id="A0A8J5RFF1"/>
<gene>
    <name evidence="1" type="ORF">GUJ93_ZPchr0008g11980</name>
</gene>
<keyword evidence="2" id="KW-1185">Reference proteome</keyword>
<dbReference type="EMBL" id="JAAALK010000290">
    <property type="protein sequence ID" value="KAG8045667.1"/>
    <property type="molecule type" value="Genomic_DNA"/>
</dbReference>
<evidence type="ECO:0000313" key="1">
    <source>
        <dbReference type="EMBL" id="KAG8045667.1"/>
    </source>
</evidence>
<organism evidence="1 2">
    <name type="scientific">Zizania palustris</name>
    <name type="common">Northern wild rice</name>
    <dbReference type="NCBI Taxonomy" id="103762"/>
    <lineage>
        <taxon>Eukaryota</taxon>
        <taxon>Viridiplantae</taxon>
        <taxon>Streptophyta</taxon>
        <taxon>Embryophyta</taxon>
        <taxon>Tracheophyta</taxon>
        <taxon>Spermatophyta</taxon>
        <taxon>Magnoliopsida</taxon>
        <taxon>Liliopsida</taxon>
        <taxon>Poales</taxon>
        <taxon>Poaceae</taxon>
        <taxon>BOP clade</taxon>
        <taxon>Oryzoideae</taxon>
        <taxon>Oryzeae</taxon>
        <taxon>Zizaniinae</taxon>
        <taxon>Zizania</taxon>
    </lineage>
</organism>
<evidence type="ECO:0000313" key="2">
    <source>
        <dbReference type="Proteomes" id="UP000729402"/>
    </source>
</evidence>
<name>A0A8J5RFF1_ZIZPA</name>
<protein>
    <submittedName>
        <fullName evidence="1">Uncharacterized protein</fullName>
    </submittedName>
</protein>
<reference evidence="1" key="2">
    <citation type="submission" date="2021-02" db="EMBL/GenBank/DDBJ databases">
        <authorList>
            <person name="Kimball J.A."/>
            <person name="Haas M.W."/>
            <person name="Macchietto M."/>
            <person name="Kono T."/>
            <person name="Duquette J."/>
            <person name="Shao M."/>
        </authorList>
    </citation>
    <scope>NUCLEOTIDE SEQUENCE</scope>
    <source>
        <tissue evidence="1">Fresh leaf tissue</tissue>
    </source>
</reference>
<accession>A0A8J5RFF1</accession>
<reference evidence="1" key="1">
    <citation type="journal article" date="2021" name="bioRxiv">
        <title>Whole Genome Assembly and Annotation of Northern Wild Rice, Zizania palustris L., Supports a Whole Genome Duplication in the Zizania Genus.</title>
        <authorList>
            <person name="Haas M."/>
            <person name="Kono T."/>
            <person name="Macchietto M."/>
            <person name="Millas R."/>
            <person name="McGilp L."/>
            <person name="Shao M."/>
            <person name="Duquette J."/>
            <person name="Hirsch C.N."/>
            <person name="Kimball J."/>
        </authorList>
    </citation>
    <scope>NUCLEOTIDE SEQUENCE</scope>
    <source>
        <tissue evidence="1">Fresh leaf tissue</tissue>
    </source>
</reference>
<comment type="caution">
    <text evidence="1">The sequence shown here is derived from an EMBL/GenBank/DDBJ whole genome shotgun (WGS) entry which is preliminary data.</text>
</comment>